<keyword evidence="1" id="KW-0812">Transmembrane</keyword>
<dbReference type="RefSeq" id="WP_151653740.1">
    <property type="nucleotide sequence ID" value="NZ_WBVP01000003.1"/>
</dbReference>
<feature type="transmembrane region" description="Helical" evidence="1">
    <location>
        <begin position="6"/>
        <end position="25"/>
    </location>
</feature>
<dbReference type="Proteomes" id="UP000434870">
    <property type="component" value="Unassembled WGS sequence"/>
</dbReference>
<evidence type="ECO:0000256" key="1">
    <source>
        <dbReference type="SAM" id="Phobius"/>
    </source>
</evidence>
<gene>
    <name evidence="2" type="ORF">F8B77_03425</name>
</gene>
<keyword evidence="1" id="KW-1133">Transmembrane helix</keyword>
<accession>A0A6N6RVK5</accession>
<sequence>MRSLTLFVFSNIIFFGSILYHHYFIAPSGYYISELYEKTKENGSWHVLTKNIIENGSFAAEIYIEGDGIEGMAVFRNTGSFSTFKNGEYKLDSKLIPIQETKINNIEKAAPYTNLLYRVKKNHSPKIKIIYYNKEIVIIDLGETLEYKQLYFKSPKEY</sequence>
<evidence type="ECO:0000313" key="2">
    <source>
        <dbReference type="EMBL" id="KAB2825756.1"/>
    </source>
</evidence>
<protein>
    <submittedName>
        <fullName evidence="2">Uncharacterized protein</fullName>
    </submittedName>
</protein>
<dbReference type="AlphaFoldDB" id="A0A6N6RVK5"/>
<organism evidence="2 3">
    <name type="scientific">Aliivibrio finisterrensis</name>
    <dbReference type="NCBI Taxonomy" id="511998"/>
    <lineage>
        <taxon>Bacteria</taxon>
        <taxon>Pseudomonadati</taxon>
        <taxon>Pseudomonadota</taxon>
        <taxon>Gammaproteobacteria</taxon>
        <taxon>Vibrionales</taxon>
        <taxon>Vibrionaceae</taxon>
        <taxon>Aliivibrio</taxon>
    </lineage>
</organism>
<name>A0A6N6RVK5_9GAMM</name>
<evidence type="ECO:0000313" key="3">
    <source>
        <dbReference type="Proteomes" id="UP000434870"/>
    </source>
</evidence>
<proteinExistence type="predicted"/>
<reference evidence="2 3" key="1">
    <citation type="submission" date="2019-09" db="EMBL/GenBank/DDBJ databases">
        <title>Genome of Aliivibrio finisterrensis LMG 23869 (type strain).</title>
        <authorList>
            <person name="Bowman J.P."/>
        </authorList>
    </citation>
    <scope>NUCLEOTIDE SEQUENCE [LARGE SCALE GENOMIC DNA]</scope>
    <source>
        <strain evidence="2 3">LMG 23869</strain>
    </source>
</reference>
<comment type="caution">
    <text evidence="2">The sequence shown here is derived from an EMBL/GenBank/DDBJ whole genome shotgun (WGS) entry which is preliminary data.</text>
</comment>
<keyword evidence="1" id="KW-0472">Membrane</keyword>
<dbReference type="EMBL" id="WBVP01000003">
    <property type="protein sequence ID" value="KAB2825756.1"/>
    <property type="molecule type" value="Genomic_DNA"/>
</dbReference>